<proteinExistence type="predicted"/>
<sequence length="158" mass="17474">MMETIQNWAMTVCVTMAGAAVFNMLLPGSGLKKMAMFTINLFFISSLISPLILHPPTFDFDIITSDVTQNEELSTVVDDQVIALAENNLNKEVGQILAQNNLAAEKIETTIHIEADNSISITKLKIWIRREQQSNQSAIAQLVSKEVGVQPEIVLTEE</sequence>
<comment type="caution">
    <text evidence="2">The sequence shown here is derived from an EMBL/GenBank/DDBJ whole genome shotgun (WGS) entry which is preliminary data.</text>
</comment>
<keyword evidence="1" id="KW-1133">Transmembrane helix</keyword>
<accession>C0EFZ1</accession>
<keyword evidence="3" id="KW-1185">Reference proteome</keyword>
<dbReference type="AlphaFoldDB" id="C0EFZ1"/>
<dbReference type="eggNOG" id="ENOG5033GXV">
    <property type="taxonomic scope" value="Bacteria"/>
</dbReference>
<evidence type="ECO:0000256" key="1">
    <source>
        <dbReference type="SAM" id="Phobius"/>
    </source>
</evidence>
<dbReference type="Proteomes" id="UP000003340">
    <property type="component" value="Unassembled WGS sequence"/>
</dbReference>
<organism evidence="2 3">
    <name type="scientific">[Clostridium] methylpentosum DSM 5476</name>
    <dbReference type="NCBI Taxonomy" id="537013"/>
    <lineage>
        <taxon>Bacteria</taxon>
        <taxon>Bacillati</taxon>
        <taxon>Bacillota</taxon>
        <taxon>Clostridia</taxon>
        <taxon>Eubacteriales</taxon>
        <taxon>Oscillospiraceae</taxon>
        <taxon>Oscillospiraceae incertae sedis</taxon>
    </lineage>
</organism>
<gene>
    <name evidence="2" type="ORF">CLOSTMETH_02783</name>
</gene>
<reference evidence="2 3" key="2">
    <citation type="submission" date="2009-02" db="EMBL/GenBank/DDBJ databases">
        <title>Draft genome sequence of Clostridium methylpentosum (DSM 5476).</title>
        <authorList>
            <person name="Sudarsanam P."/>
            <person name="Ley R."/>
            <person name="Guruge J."/>
            <person name="Turnbaugh P.J."/>
            <person name="Mahowald M."/>
            <person name="Liep D."/>
            <person name="Gordon J."/>
        </authorList>
    </citation>
    <scope>NUCLEOTIDE SEQUENCE [LARGE SCALE GENOMIC DNA]</scope>
    <source>
        <strain evidence="2 3">DSM 5476</strain>
    </source>
</reference>
<keyword evidence="1" id="KW-0812">Transmembrane</keyword>
<protein>
    <submittedName>
        <fullName evidence="2">Stage III sporulation protein AF (Spore_III_AF)</fullName>
    </submittedName>
</protein>
<dbReference type="HOGENOM" id="CLU_1666364_0_0_9"/>
<reference evidence="2 3" key="1">
    <citation type="submission" date="2009-01" db="EMBL/GenBank/DDBJ databases">
        <authorList>
            <person name="Fulton L."/>
            <person name="Clifton S."/>
            <person name="Fulton B."/>
            <person name="Xu J."/>
            <person name="Minx P."/>
            <person name="Pepin K.H."/>
            <person name="Johnson M."/>
            <person name="Bhonagiri V."/>
            <person name="Nash W.E."/>
            <person name="Mardis E.R."/>
            <person name="Wilson R.K."/>
        </authorList>
    </citation>
    <scope>NUCLEOTIDE SEQUENCE [LARGE SCALE GENOMIC DNA]</scope>
    <source>
        <strain evidence="2 3">DSM 5476</strain>
    </source>
</reference>
<name>C0EFZ1_9FIRM</name>
<evidence type="ECO:0000313" key="2">
    <source>
        <dbReference type="EMBL" id="EEG29602.1"/>
    </source>
</evidence>
<feature type="transmembrane region" description="Helical" evidence="1">
    <location>
        <begin position="35"/>
        <end position="53"/>
    </location>
</feature>
<feature type="transmembrane region" description="Helical" evidence="1">
    <location>
        <begin position="6"/>
        <end position="26"/>
    </location>
</feature>
<dbReference type="EMBL" id="ACEC01000094">
    <property type="protein sequence ID" value="EEG29602.1"/>
    <property type="molecule type" value="Genomic_DNA"/>
</dbReference>
<keyword evidence="1" id="KW-0472">Membrane</keyword>
<evidence type="ECO:0000313" key="3">
    <source>
        <dbReference type="Proteomes" id="UP000003340"/>
    </source>
</evidence>
<dbReference type="STRING" id="537013.CLOSTMETH_02783"/>